<dbReference type="SUPFAM" id="SSF53756">
    <property type="entry name" value="UDP-Glycosyltransferase/glycogen phosphorylase"/>
    <property type="match status" value="1"/>
</dbReference>
<accession>A0A923N6Z4</accession>
<evidence type="ECO:0000313" key="5">
    <source>
        <dbReference type="Proteomes" id="UP000603640"/>
    </source>
</evidence>
<sequence>MKFNFILPSPATKPSGGTKVMYEYANQLASRGHEVTIIHGIKQRHKHMKSPLWYKKLQFALKGAAYPKWFKFNKNVKSRIVPEIKDKYIPNADFTISTWWSTAYDVNELSISKGRKVNLIQGYEVWDGHEDLVHASYKLPMQHITISEYLQKLVGDISGVLPTVIPNAVDRSNFYTTTLPEQRKPASVCMMYSEQELKGSVYGIAALTKLKELYPELTVDLISVPKKPKNFPEWVVYNRNPKNLRDIYNRNSIFLSPSLNEGWGLTCNEAMLCSCSLVCTDIGGHREFARHGETALMIQPKSVDEIVEAISELIENEKKRIEMAYRGKYYIEENFSWQQSTDMLVDILTVNKKKQLLEETSYTSG</sequence>
<dbReference type="Pfam" id="PF00534">
    <property type="entry name" value="Glycos_transf_1"/>
    <property type="match status" value="1"/>
</dbReference>
<proteinExistence type="predicted"/>
<evidence type="ECO:0000313" key="4">
    <source>
        <dbReference type="EMBL" id="MBC5991640.1"/>
    </source>
</evidence>
<name>A0A923N6Z4_9BACT</name>
<dbReference type="Proteomes" id="UP000603640">
    <property type="component" value="Unassembled WGS sequence"/>
</dbReference>
<dbReference type="PANTHER" id="PTHR12526">
    <property type="entry name" value="GLYCOSYLTRANSFERASE"/>
    <property type="match status" value="1"/>
</dbReference>
<dbReference type="GO" id="GO:0016757">
    <property type="term" value="F:glycosyltransferase activity"/>
    <property type="evidence" value="ECO:0007669"/>
    <property type="project" value="UniProtKB-KW"/>
</dbReference>
<keyword evidence="1" id="KW-0328">Glycosyltransferase</keyword>
<evidence type="ECO:0000256" key="1">
    <source>
        <dbReference type="ARBA" id="ARBA00022676"/>
    </source>
</evidence>
<dbReference type="Gene3D" id="3.40.50.2000">
    <property type="entry name" value="Glycogen Phosphorylase B"/>
    <property type="match status" value="1"/>
</dbReference>
<dbReference type="EMBL" id="JACRVF010000001">
    <property type="protein sequence ID" value="MBC5991640.1"/>
    <property type="molecule type" value="Genomic_DNA"/>
</dbReference>
<keyword evidence="2" id="KW-0808">Transferase</keyword>
<dbReference type="Gene3D" id="3.40.50.11090">
    <property type="match status" value="1"/>
</dbReference>
<dbReference type="RefSeq" id="WP_187065639.1">
    <property type="nucleotide sequence ID" value="NZ_JACRVF010000001.1"/>
</dbReference>
<evidence type="ECO:0000259" key="3">
    <source>
        <dbReference type="Pfam" id="PF00534"/>
    </source>
</evidence>
<organism evidence="4 5">
    <name type="scientific">Pontibacter cellulosilyticus</name>
    <dbReference type="NCBI Taxonomy" id="1720253"/>
    <lineage>
        <taxon>Bacteria</taxon>
        <taxon>Pseudomonadati</taxon>
        <taxon>Bacteroidota</taxon>
        <taxon>Cytophagia</taxon>
        <taxon>Cytophagales</taxon>
        <taxon>Hymenobacteraceae</taxon>
        <taxon>Pontibacter</taxon>
    </lineage>
</organism>
<comment type="caution">
    <text evidence="4">The sequence shown here is derived from an EMBL/GenBank/DDBJ whole genome shotgun (WGS) entry which is preliminary data.</text>
</comment>
<dbReference type="AlphaFoldDB" id="A0A923N6Z4"/>
<protein>
    <submittedName>
        <fullName evidence="4">Glycosyltransferase family 4 protein</fullName>
    </submittedName>
</protein>
<dbReference type="CDD" id="cd03801">
    <property type="entry name" value="GT4_PimA-like"/>
    <property type="match status" value="1"/>
</dbReference>
<gene>
    <name evidence="4" type="ORF">H8S84_02190</name>
</gene>
<dbReference type="PANTHER" id="PTHR12526:SF510">
    <property type="entry name" value="D-INOSITOL 3-PHOSPHATE GLYCOSYLTRANSFERASE"/>
    <property type="match status" value="1"/>
</dbReference>
<reference evidence="4" key="1">
    <citation type="submission" date="2020-08" db="EMBL/GenBank/DDBJ databases">
        <title>Pontibacter sp. SD6 16S ribosomal RNA gene Genome sequencing and assembly.</title>
        <authorList>
            <person name="Kang M."/>
        </authorList>
    </citation>
    <scope>NUCLEOTIDE SEQUENCE</scope>
    <source>
        <strain evidence="4">SD6</strain>
    </source>
</reference>
<evidence type="ECO:0000256" key="2">
    <source>
        <dbReference type="ARBA" id="ARBA00022679"/>
    </source>
</evidence>
<dbReference type="InterPro" id="IPR001296">
    <property type="entry name" value="Glyco_trans_1"/>
</dbReference>
<feature type="domain" description="Glycosyl transferase family 1" evidence="3">
    <location>
        <begin position="238"/>
        <end position="328"/>
    </location>
</feature>
<keyword evidence="5" id="KW-1185">Reference proteome</keyword>